<dbReference type="Pfam" id="PF23771">
    <property type="entry name" value="DUF7168"/>
    <property type="match status" value="1"/>
</dbReference>
<dbReference type="EMBL" id="JBHSIT010000023">
    <property type="protein sequence ID" value="MFC4914006.1"/>
    <property type="molecule type" value="Genomic_DNA"/>
</dbReference>
<dbReference type="Proteomes" id="UP001595872">
    <property type="component" value="Unassembled WGS sequence"/>
</dbReference>
<protein>
    <submittedName>
        <fullName evidence="4">DUF2786 domain-containing protein</fullName>
    </submittedName>
</protein>
<dbReference type="Pfam" id="PF10979">
    <property type="entry name" value="DUF2786"/>
    <property type="match status" value="1"/>
</dbReference>
<dbReference type="InterPro" id="IPR055592">
    <property type="entry name" value="DUF7168"/>
</dbReference>
<feature type="domain" description="DUF2786" evidence="2">
    <location>
        <begin position="210"/>
        <end position="249"/>
    </location>
</feature>
<evidence type="ECO:0000256" key="1">
    <source>
        <dbReference type="SAM" id="MobiDB-lite"/>
    </source>
</evidence>
<name>A0ABV9UDR5_9ACTN</name>
<feature type="region of interest" description="Disordered" evidence="1">
    <location>
        <begin position="1"/>
        <end position="29"/>
    </location>
</feature>
<proteinExistence type="predicted"/>
<accession>A0ABV9UDR5</accession>
<reference evidence="5" key="1">
    <citation type="journal article" date="2019" name="Int. J. Syst. Evol. Microbiol.">
        <title>The Global Catalogue of Microorganisms (GCM) 10K type strain sequencing project: providing services to taxonomists for standard genome sequencing and annotation.</title>
        <authorList>
            <consortium name="The Broad Institute Genomics Platform"/>
            <consortium name="The Broad Institute Genome Sequencing Center for Infectious Disease"/>
            <person name="Wu L."/>
            <person name="Ma J."/>
        </authorList>
    </citation>
    <scope>NUCLEOTIDE SEQUENCE [LARGE SCALE GENOMIC DNA]</scope>
    <source>
        <strain evidence="5">KLKA75</strain>
    </source>
</reference>
<sequence length="440" mass="48041">MPDSRRRYASHSCGRGTTDPDGPDPRAASERDTAERLIDAALNALALDDATAWSLCVERLARLSDDPRIVDLALTRRLRASVRTAWERGWLPTDLARHSARELAGRHRSLLVDAIADEMQTYSAATVDARWRAQLEALGADVWWEADSDRLETWRAREDVPLSACVAAALELLRLLTVLPRLALIGPLPGTAVRNEPSRRQNSSAATDQRMLSRIRALLAKAESTEFPEEAEALSARAQELITKHSIDHALLSAAEDGPTGPDGCRIPVDAPYESPKAVLLTVVAEANRCRAVWHRELGLSTVLGFPADLAATEMLYTSLLVQATSAMVRAGSHQDTLGRSRTRSFRHAFLNAYAARIGERLHAASTRATREAAANQDLLPVLSAREQAVDQAVSDLFPALTRGRTRRVSNYEGWIAGRAAADLAALHANDQITTPSQAR</sequence>
<keyword evidence="5" id="KW-1185">Reference proteome</keyword>
<evidence type="ECO:0000259" key="3">
    <source>
        <dbReference type="Pfam" id="PF23771"/>
    </source>
</evidence>
<feature type="domain" description="DUF7168" evidence="3">
    <location>
        <begin position="277"/>
        <end position="376"/>
    </location>
</feature>
<organism evidence="4 5">
    <name type="scientific">Actinomadura gamaensis</name>
    <dbReference type="NCBI Taxonomy" id="1763541"/>
    <lineage>
        <taxon>Bacteria</taxon>
        <taxon>Bacillati</taxon>
        <taxon>Actinomycetota</taxon>
        <taxon>Actinomycetes</taxon>
        <taxon>Streptosporangiales</taxon>
        <taxon>Thermomonosporaceae</taxon>
        <taxon>Actinomadura</taxon>
    </lineage>
</organism>
<evidence type="ECO:0000313" key="4">
    <source>
        <dbReference type="EMBL" id="MFC4914006.1"/>
    </source>
</evidence>
<gene>
    <name evidence="4" type="ORF">ACFPCY_42445</name>
</gene>
<evidence type="ECO:0000259" key="2">
    <source>
        <dbReference type="Pfam" id="PF10979"/>
    </source>
</evidence>
<evidence type="ECO:0000313" key="5">
    <source>
        <dbReference type="Proteomes" id="UP001595872"/>
    </source>
</evidence>
<comment type="caution">
    <text evidence="4">The sequence shown here is derived from an EMBL/GenBank/DDBJ whole genome shotgun (WGS) entry which is preliminary data.</text>
</comment>
<dbReference type="InterPro" id="IPR024498">
    <property type="entry name" value="DUF2786"/>
</dbReference>
<dbReference type="RefSeq" id="WP_378265487.1">
    <property type="nucleotide sequence ID" value="NZ_JBHSIT010000023.1"/>
</dbReference>